<evidence type="ECO:0000313" key="4">
    <source>
        <dbReference type="WBParaSite" id="BTMF_0001362101-mRNA-1"/>
    </source>
</evidence>
<reference evidence="4" key="1">
    <citation type="submission" date="2017-02" db="UniProtKB">
        <authorList>
            <consortium name="WormBaseParasite"/>
        </authorList>
    </citation>
    <scope>IDENTIFICATION</scope>
</reference>
<evidence type="ECO:0000256" key="1">
    <source>
        <dbReference type="SAM" id="SignalP"/>
    </source>
</evidence>
<gene>
    <name evidence="2" type="ORF">BTMF_LOCUS11620</name>
</gene>
<proteinExistence type="predicted"/>
<reference evidence="2 3" key="2">
    <citation type="submission" date="2018-11" db="EMBL/GenBank/DDBJ databases">
        <authorList>
            <consortium name="Pathogen Informatics"/>
        </authorList>
    </citation>
    <scope>NUCLEOTIDE SEQUENCE [LARGE SCALE GENOMIC DNA]</scope>
</reference>
<feature type="signal peptide" evidence="1">
    <location>
        <begin position="1"/>
        <end position="18"/>
    </location>
</feature>
<dbReference type="EMBL" id="UZAG01018460">
    <property type="protein sequence ID" value="VDO39704.1"/>
    <property type="molecule type" value="Genomic_DNA"/>
</dbReference>
<feature type="chain" id="PRO_5043130978" evidence="1">
    <location>
        <begin position="19"/>
        <end position="101"/>
    </location>
</feature>
<keyword evidence="3" id="KW-1185">Reference proteome</keyword>
<accession>A0A0R3R0T4</accession>
<organism evidence="4">
    <name type="scientific">Brugia timori</name>
    <dbReference type="NCBI Taxonomy" id="42155"/>
    <lineage>
        <taxon>Eukaryota</taxon>
        <taxon>Metazoa</taxon>
        <taxon>Ecdysozoa</taxon>
        <taxon>Nematoda</taxon>
        <taxon>Chromadorea</taxon>
        <taxon>Rhabditida</taxon>
        <taxon>Spirurina</taxon>
        <taxon>Spiruromorpha</taxon>
        <taxon>Filarioidea</taxon>
        <taxon>Onchocercidae</taxon>
        <taxon>Brugia</taxon>
    </lineage>
</organism>
<dbReference type="WBParaSite" id="BTMF_0001362101-mRNA-1">
    <property type="protein sequence ID" value="BTMF_0001362101-mRNA-1"/>
    <property type="gene ID" value="BTMF_0001362101"/>
</dbReference>
<keyword evidence="1" id="KW-0732">Signal</keyword>
<sequence>MKIIAFWILPEAITLCALKSWMPTLLKPVGSDWDMCEGCFAYMPFLEITKLISCYTVCQYQKEDEKRIIIPVRACRVEPLGNSSGYIAMDGKPIIPIQHFK</sequence>
<protein>
    <submittedName>
        <fullName evidence="4">Saposin B-type domain-containing protein</fullName>
    </submittedName>
</protein>
<evidence type="ECO:0000313" key="3">
    <source>
        <dbReference type="Proteomes" id="UP000280834"/>
    </source>
</evidence>
<name>A0A0R3R0T4_9BILA</name>
<dbReference type="AlphaFoldDB" id="A0A0R3R0T4"/>
<evidence type="ECO:0000313" key="2">
    <source>
        <dbReference type="EMBL" id="VDO39704.1"/>
    </source>
</evidence>
<dbReference type="Proteomes" id="UP000280834">
    <property type="component" value="Unassembled WGS sequence"/>
</dbReference>